<evidence type="ECO:0000256" key="7">
    <source>
        <dbReference type="ARBA" id="ARBA00022769"/>
    </source>
</evidence>
<evidence type="ECO:0000256" key="11">
    <source>
        <dbReference type="ARBA" id="ARBA00022881"/>
    </source>
</evidence>
<keyword evidence="14 18" id="KW-0742">SOS response</keyword>
<dbReference type="GO" id="GO:0005737">
    <property type="term" value="C:cytoplasm"/>
    <property type="evidence" value="ECO:0007669"/>
    <property type="project" value="UniProtKB-SubCell"/>
</dbReference>
<reference evidence="21" key="1">
    <citation type="submission" date="2016-10" db="EMBL/GenBank/DDBJ databases">
        <authorList>
            <person name="Varghese N."/>
            <person name="Submissions S."/>
        </authorList>
    </citation>
    <scope>NUCLEOTIDE SEQUENCE [LARGE SCALE GENOMIC DNA]</scope>
    <source>
        <strain evidence="21">JCM 21621</strain>
    </source>
</reference>
<comment type="subunit">
    <text evidence="18">Forms a heterotetramer with UvrB during the search for lesions.</text>
</comment>
<feature type="zinc finger region" description="C4-type" evidence="18">
    <location>
        <begin position="740"/>
        <end position="766"/>
    </location>
</feature>
<dbReference type="InterPro" id="IPR041552">
    <property type="entry name" value="UvrA_DNA-bd"/>
</dbReference>
<dbReference type="GO" id="GO:0009381">
    <property type="term" value="F:excinuclease ABC activity"/>
    <property type="evidence" value="ECO:0007669"/>
    <property type="project" value="UniProtKB-UniRule"/>
</dbReference>
<dbReference type="NCBIfam" id="TIGR00630">
    <property type="entry name" value="uvra"/>
    <property type="match status" value="1"/>
</dbReference>
<feature type="binding site" evidence="18">
    <location>
        <begin position="31"/>
        <end position="38"/>
    </location>
    <ligand>
        <name>ATP</name>
        <dbReference type="ChEBI" id="CHEBI:30616"/>
    </ligand>
</feature>
<dbReference type="InterPro" id="IPR003439">
    <property type="entry name" value="ABC_transporter-like_ATP-bd"/>
</dbReference>
<dbReference type="PROSITE" id="PS50893">
    <property type="entry name" value="ABC_TRANSPORTER_2"/>
    <property type="match status" value="2"/>
</dbReference>
<evidence type="ECO:0000256" key="2">
    <source>
        <dbReference type="ARBA" id="ARBA00022490"/>
    </source>
</evidence>
<comment type="subcellular location">
    <subcellularLocation>
        <location evidence="1 18">Cytoplasm</location>
    </subcellularLocation>
</comment>
<dbReference type="Gene3D" id="3.40.50.300">
    <property type="entry name" value="P-loop containing nucleotide triphosphate hydrolases"/>
    <property type="match status" value="3"/>
</dbReference>
<dbReference type="InterPro" id="IPR041102">
    <property type="entry name" value="UvrA_inter"/>
</dbReference>
<evidence type="ECO:0000256" key="13">
    <source>
        <dbReference type="ARBA" id="ARBA00023204"/>
    </source>
</evidence>
<dbReference type="EMBL" id="FNIJ01000018">
    <property type="protein sequence ID" value="SDO93915.1"/>
    <property type="molecule type" value="Genomic_DNA"/>
</dbReference>
<name>A0A1H0NND6_9PSED</name>
<dbReference type="InterPro" id="IPR017871">
    <property type="entry name" value="ABC_transporter-like_CS"/>
</dbReference>
<keyword evidence="4 18" id="KW-0677">Repeat</keyword>
<keyword evidence="7 18" id="KW-0228">DNA excision</keyword>
<keyword evidence="8 18" id="KW-0863">Zinc-finger</keyword>
<keyword evidence="12 18" id="KW-0238">DNA-binding</keyword>
<gene>
    <name evidence="18" type="primary">uvrA</name>
    <name evidence="20" type="ORF">SAMN05216193_11895</name>
</gene>
<organism evidence="20 21">
    <name type="scientific">Pseudomonas jinjuensis</name>
    <dbReference type="NCBI Taxonomy" id="198616"/>
    <lineage>
        <taxon>Bacteria</taxon>
        <taxon>Pseudomonadati</taxon>
        <taxon>Pseudomonadota</taxon>
        <taxon>Gammaproteobacteria</taxon>
        <taxon>Pseudomonadales</taxon>
        <taxon>Pseudomonadaceae</taxon>
        <taxon>Pseudomonas</taxon>
    </lineage>
</organism>
<keyword evidence="11 18" id="KW-0267">Excision nuclease</keyword>
<evidence type="ECO:0000259" key="19">
    <source>
        <dbReference type="PROSITE" id="PS50893"/>
    </source>
</evidence>
<evidence type="ECO:0000256" key="10">
    <source>
        <dbReference type="ARBA" id="ARBA00022840"/>
    </source>
</evidence>
<dbReference type="STRING" id="198616.SAMN05216193_11895"/>
<dbReference type="PROSITE" id="PS00211">
    <property type="entry name" value="ABC_TRANSPORTER_1"/>
    <property type="match status" value="2"/>
</dbReference>
<evidence type="ECO:0000313" key="20">
    <source>
        <dbReference type="EMBL" id="SDO93915.1"/>
    </source>
</evidence>
<dbReference type="FunFam" id="1.10.8.280:FF:000001">
    <property type="entry name" value="UvrABC system protein A"/>
    <property type="match status" value="1"/>
</dbReference>
<dbReference type="FunFam" id="1.20.1580.10:FF:000002">
    <property type="entry name" value="UvrABC system protein A"/>
    <property type="match status" value="1"/>
</dbReference>
<protein>
    <recommendedName>
        <fullName evidence="16 18">UvrABC system protein A</fullName>
        <shortName evidence="18">UvrA protein</shortName>
    </recommendedName>
    <alternativeName>
        <fullName evidence="17 18">Excinuclease ABC subunit A</fullName>
    </alternativeName>
</protein>
<dbReference type="OrthoDB" id="9809851at2"/>
<comment type="similarity">
    <text evidence="15 18">Belongs to the ABC transporter superfamily. UvrA family.</text>
</comment>
<dbReference type="InterPro" id="IPR027417">
    <property type="entry name" value="P-loop_NTPase"/>
</dbReference>
<dbReference type="CDD" id="cd03271">
    <property type="entry name" value="ABC_UvrA_II"/>
    <property type="match status" value="1"/>
</dbReference>
<evidence type="ECO:0000256" key="8">
    <source>
        <dbReference type="ARBA" id="ARBA00022771"/>
    </source>
</evidence>
<dbReference type="CDD" id="cd03270">
    <property type="entry name" value="ABC_UvrA_I"/>
    <property type="match status" value="1"/>
</dbReference>
<evidence type="ECO:0000256" key="18">
    <source>
        <dbReference type="HAMAP-Rule" id="MF_00205"/>
    </source>
</evidence>
<dbReference type="InterPro" id="IPR004602">
    <property type="entry name" value="UvrA"/>
</dbReference>
<comment type="function">
    <text evidence="18">The UvrABC repair system catalyzes the recognition and processing of DNA lesions. UvrA is an ATPase and a DNA-binding protein. A damage recognition complex composed of 2 UvrA and 2 UvrB subunits scans DNA for abnormalities. When the presence of a lesion has been verified by UvrB, the UvrA molecules dissociate.</text>
</comment>
<evidence type="ECO:0000313" key="21">
    <source>
        <dbReference type="Proteomes" id="UP000242957"/>
    </source>
</evidence>
<feature type="domain" description="ABC transporter" evidence="19">
    <location>
        <begin position="310"/>
        <end position="593"/>
    </location>
</feature>
<evidence type="ECO:0000256" key="12">
    <source>
        <dbReference type="ARBA" id="ARBA00023125"/>
    </source>
</evidence>
<keyword evidence="10 18" id="KW-0067">ATP-binding</keyword>
<evidence type="ECO:0000256" key="4">
    <source>
        <dbReference type="ARBA" id="ARBA00022737"/>
    </source>
</evidence>
<dbReference type="Gene3D" id="1.10.8.280">
    <property type="entry name" value="ABC transporter ATPase domain-like"/>
    <property type="match status" value="1"/>
</dbReference>
<keyword evidence="3 18" id="KW-0479">Metal-binding</keyword>
<evidence type="ECO:0000256" key="14">
    <source>
        <dbReference type="ARBA" id="ARBA00023236"/>
    </source>
</evidence>
<dbReference type="GO" id="GO:0016887">
    <property type="term" value="F:ATP hydrolysis activity"/>
    <property type="evidence" value="ECO:0007669"/>
    <property type="project" value="InterPro"/>
</dbReference>
<keyword evidence="13 18" id="KW-0234">DNA repair</keyword>
<keyword evidence="6 18" id="KW-0227">DNA damage</keyword>
<evidence type="ECO:0000256" key="5">
    <source>
        <dbReference type="ARBA" id="ARBA00022741"/>
    </source>
</evidence>
<dbReference type="PANTHER" id="PTHR43152:SF3">
    <property type="entry name" value="UVRABC SYSTEM PROTEIN A"/>
    <property type="match status" value="1"/>
</dbReference>
<keyword evidence="5 18" id="KW-0547">Nucleotide-binding</keyword>
<evidence type="ECO:0000256" key="6">
    <source>
        <dbReference type="ARBA" id="ARBA00022763"/>
    </source>
</evidence>
<dbReference type="GO" id="GO:0006289">
    <property type="term" value="P:nucleotide-excision repair"/>
    <property type="evidence" value="ECO:0007669"/>
    <property type="project" value="UniProtKB-UniRule"/>
</dbReference>
<dbReference type="GO" id="GO:0005524">
    <property type="term" value="F:ATP binding"/>
    <property type="evidence" value="ECO:0007669"/>
    <property type="project" value="UniProtKB-UniRule"/>
</dbReference>
<accession>A0A1H0NND6</accession>
<feature type="zinc finger region" description="C4-type" evidence="18">
    <location>
        <begin position="254"/>
        <end position="281"/>
    </location>
</feature>
<proteinExistence type="inferred from homology"/>
<evidence type="ECO:0000256" key="3">
    <source>
        <dbReference type="ARBA" id="ARBA00022723"/>
    </source>
</evidence>
<evidence type="ECO:0000256" key="17">
    <source>
        <dbReference type="ARBA" id="ARBA00042156"/>
    </source>
</evidence>
<dbReference type="Gene3D" id="3.30.190.20">
    <property type="match status" value="1"/>
</dbReference>
<dbReference type="GO" id="GO:0003677">
    <property type="term" value="F:DNA binding"/>
    <property type="evidence" value="ECO:0007669"/>
    <property type="project" value="UniProtKB-UniRule"/>
</dbReference>
<dbReference type="Pfam" id="PF17755">
    <property type="entry name" value="UvrA_DNA-bind"/>
    <property type="match status" value="1"/>
</dbReference>
<sequence>MDKILIRGARTHNLKNIDLTLPRDKLIVITGLSGSGKSSLAFDTLYAEGQRRYVESLSAYARQFLSMMEKPDVDTIEGLSPAISIEQKSTSHNPRSTVGTITEIYDYLRLLYARVGIPRCPDHDIPLEAQTVSQMVDQVLALPEGSKLMLLAPIIRERKGEHLAVFDEMRAQGFVRARVNGKLYELDELPKLDKQKKHSIDVVVDRFKVRADLQQRLAESFETAINLADGIALIAPMDGEEAVEEIIFSARFACPVCGHSISELEPKLFSFNNPAGACPTCDGLGVKQFFDARRVVNGELTLAEGAIRGWDRRNVYYFQMLGSLAQHYGFSLEEPFDELSAEHQKSVLFGSGRENVDFRYLNDRGDIVKRAHPFEGILPNLERRYRETESATVREELAKFLSTQPCPDCHGTRLRREARHVWVGDRTLPAVTAMPVGAACDYAAGLSLTGRRGEIAAKILKEIRERLQFLVNVGLDYLTLDRSADTLSGGEAQRIRLASQIGAGLVGVMYILDEPSIGLHQRDNERLLATLTHLRNLGNTVIVVEHDEDAIRLADYVVDIGPGAGVHGGRIVAEGTPDEVMNHPDSLTGKYLSGRKKIAVPAKRTPRNRKTLLKLKGARGNNLQSVNLELPVGLFTCVTGVSGSGKSTLINNTLFPITATALNGATSLETAAHDSFDGLQHLDKVVDIDQSPIGRTPRSNPATYTGLFTPIRELFSGVPEARSRGYGPGRFSFNVKGGRCEACQGDGVIKVEMHFLPDIYVPCDVCKGKRYNRETLEIRYKGKSIHEVLEMTIEEAREFFDAVPAVARKLQTLIDVGLSYIRLGQSATTLSGGEAQRVKLSRELSKRDTGKTLYILDEPTTGLHFADIQQLLDVLHRLRDHGNTVVVIEHNLDVIKTADWLVDLGPEGGSKGGQIIATGTPEEVAEMEHSHTGRFLKPLLERDRA</sequence>
<dbReference type="PANTHER" id="PTHR43152">
    <property type="entry name" value="UVRABC SYSTEM PROTEIN A"/>
    <property type="match status" value="1"/>
</dbReference>
<dbReference type="GO" id="GO:0008270">
    <property type="term" value="F:zinc ion binding"/>
    <property type="evidence" value="ECO:0007669"/>
    <property type="project" value="UniProtKB-UniRule"/>
</dbReference>
<keyword evidence="2 18" id="KW-0963">Cytoplasm</keyword>
<dbReference type="RefSeq" id="WP_084313368.1">
    <property type="nucleotide sequence ID" value="NZ_FNIJ01000018.1"/>
</dbReference>
<feature type="domain" description="ABC transporter" evidence="19">
    <location>
        <begin position="607"/>
        <end position="937"/>
    </location>
</feature>
<dbReference type="GO" id="GO:0009432">
    <property type="term" value="P:SOS response"/>
    <property type="evidence" value="ECO:0007669"/>
    <property type="project" value="UniProtKB-UniRule"/>
</dbReference>
<dbReference type="Proteomes" id="UP000242957">
    <property type="component" value="Unassembled WGS sequence"/>
</dbReference>
<dbReference type="AlphaFoldDB" id="A0A1H0NND6"/>
<dbReference type="HAMAP" id="MF_00205">
    <property type="entry name" value="UvrA"/>
    <property type="match status" value="1"/>
</dbReference>
<evidence type="ECO:0000256" key="15">
    <source>
        <dbReference type="ARBA" id="ARBA00038000"/>
    </source>
</evidence>
<dbReference type="GO" id="GO:0009380">
    <property type="term" value="C:excinuclease repair complex"/>
    <property type="evidence" value="ECO:0007669"/>
    <property type="project" value="InterPro"/>
</dbReference>
<evidence type="ECO:0000256" key="16">
    <source>
        <dbReference type="ARBA" id="ARBA00039316"/>
    </source>
</evidence>
<dbReference type="NCBIfam" id="NF001503">
    <property type="entry name" value="PRK00349.1"/>
    <property type="match status" value="1"/>
</dbReference>
<keyword evidence="9 18" id="KW-0862">Zinc</keyword>
<feature type="binding site" evidence="18">
    <location>
        <begin position="640"/>
        <end position="647"/>
    </location>
    <ligand>
        <name>ATP</name>
        <dbReference type="ChEBI" id="CHEBI:30616"/>
    </ligand>
</feature>
<evidence type="ECO:0000256" key="1">
    <source>
        <dbReference type="ARBA" id="ARBA00004496"/>
    </source>
</evidence>
<dbReference type="SUPFAM" id="SSF52540">
    <property type="entry name" value="P-loop containing nucleoside triphosphate hydrolases"/>
    <property type="match status" value="2"/>
</dbReference>
<dbReference type="Gene3D" id="1.20.1580.10">
    <property type="entry name" value="ABC transporter ATPase like domain"/>
    <property type="match status" value="3"/>
</dbReference>
<keyword evidence="21" id="KW-1185">Reference proteome</keyword>
<evidence type="ECO:0000256" key="9">
    <source>
        <dbReference type="ARBA" id="ARBA00022833"/>
    </source>
</evidence>
<dbReference type="Pfam" id="PF17760">
    <property type="entry name" value="UvrA_inter"/>
    <property type="match status" value="1"/>
</dbReference>